<dbReference type="EMBL" id="KQ241751">
    <property type="protein sequence ID" value="KNC84623.1"/>
    <property type="molecule type" value="Genomic_DNA"/>
</dbReference>
<dbReference type="SUPFAM" id="SSF57798">
    <property type="entry name" value="Casein kinase II beta subunit"/>
    <property type="match status" value="1"/>
</dbReference>
<dbReference type="PANTHER" id="PTHR11740:SF0">
    <property type="entry name" value="CASEIN KINASE II SUBUNIT BETA"/>
    <property type="match status" value="1"/>
</dbReference>
<dbReference type="GeneID" id="25903657"/>
<dbReference type="SMART" id="SM01085">
    <property type="entry name" value="CK_II_beta"/>
    <property type="match status" value="1"/>
</dbReference>
<evidence type="ECO:0000256" key="2">
    <source>
        <dbReference type="RuleBase" id="RU361268"/>
    </source>
</evidence>
<dbReference type="Gene3D" id="2.20.25.20">
    <property type="match status" value="1"/>
</dbReference>
<evidence type="ECO:0000313" key="4">
    <source>
        <dbReference type="EMBL" id="KNC84623.1"/>
    </source>
</evidence>
<gene>
    <name evidence="4" type="ORF">SARC_03153</name>
</gene>
<reference evidence="4 5" key="1">
    <citation type="submission" date="2011-02" db="EMBL/GenBank/DDBJ databases">
        <title>The Genome Sequence of Sphaeroforma arctica JP610.</title>
        <authorList>
            <consortium name="The Broad Institute Genome Sequencing Platform"/>
            <person name="Russ C."/>
            <person name="Cuomo C."/>
            <person name="Young S.K."/>
            <person name="Zeng Q."/>
            <person name="Gargeya S."/>
            <person name="Alvarado L."/>
            <person name="Berlin A."/>
            <person name="Chapman S.B."/>
            <person name="Chen Z."/>
            <person name="Freedman E."/>
            <person name="Gellesch M."/>
            <person name="Goldberg J."/>
            <person name="Griggs A."/>
            <person name="Gujja S."/>
            <person name="Heilman E."/>
            <person name="Heiman D."/>
            <person name="Howarth C."/>
            <person name="Mehta T."/>
            <person name="Neiman D."/>
            <person name="Pearson M."/>
            <person name="Roberts A."/>
            <person name="Saif S."/>
            <person name="Shea T."/>
            <person name="Shenoy N."/>
            <person name="Sisk P."/>
            <person name="Stolte C."/>
            <person name="Sykes S."/>
            <person name="White J."/>
            <person name="Yandava C."/>
            <person name="Burger G."/>
            <person name="Gray M.W."/>
            <person name="Holland P.W.H."/>
            <person name="King N."/>
            <person name="Lang F.B.F."/>
            <person name="Roger A.J."/>
            <person name="Ruiz-Trillo I."/>
            <person name="Haas B."/>
            <person name="Nusbaum C."/>
            <person name="Birren B."/>
        </authorList>
    </citation>
    <scope>NUCLEOTIDE SEQUENCE [LARGE SCALE GENOMIC DNA]</scope>
    <source>
        <strain evidence="4 5">JP610</strain>
    </source>
</reference>
<dbReference type="InterPro" id="IPR000704">
    <property type="entry name" value="Casein_kinase_II_reg-sub"/>
</dbReference>
<dbReference type="InterPro" id="IPR035991">
    <property type="entry name" value="Casein_kinase_II_beta-like"/>
</dbReference>
<name>A0A0L0G8S0_9EUKA</name>
<feature type="region of interest" description="Disordered" evidence="3">
    <location>
        <begin position="384"/>
        <end position="403"/>
    </location>
</feature>
<feature type="compositionally biased region" description="Polar residues" evidence="3">
    <location>
        <begin position="121"/>
        <end position="139"/>
    </location>
</feature>
<dbReference type="PANTHER" id="PTHR11740">
    <property type="entry name" value="CASEIN KINASE II SUBUNIT BETA"/>
    <property type="match status" value="1"/>
</dbReference>
<evidence type="ECO:0000256" key="3">
    <source>
        <dbReference type="SAM" id="MobiDB-lite"/>
    </source>
</evidence>
<dbReference type="InterPro" id="IPR016149">
    <property type="entry name" value="Casein_kin_II_reg-sub_N"/>
</dbReference>
<dbReference type="GO" id="GO:0005956">
    <property type="term" value="C:protein kinase CK2 complex"/>
    <property type="evidence" value="ECO:0007669"/>
    <property type="project" value="UniProtKB-UniRule"/>
</dbReference>
<dbReference type="PRINTS" id="PR00472">
    <property type="entry name" value="CASNKINASEII"/>
</dbReference>
<dbReference type="AlphaFoldDB" id="A0A0L0G8S0"/>
<feature type="region of interest" description="Disordered" evidence="3">
    <location>
        <begin position="71"/>
        <end position="100"/>
    </location>
</feature>
<accession>A0A0L0G8S0</accession>
<dbReference type="GO" id="GO:0005737">
    <property type="term" value="C:cytoplasm"/>
    <property type="evidence" value="ECO:0007669"/>
    <property type="project" value="TreeGrafter"/>
</dbReference>
<feature type="region of interest" description="Disordered" evidence="3">
    <location>
        <begin position="119"/>
        <end position="139"/>
    </location>
</feature>
<dbReference type="STRING" id="667725.A0A0L0G8S0"/>
<evidence type="ECO:0000313" key="5">
    <source>
        <dbReference type="Proteomes" id="UP000054560"/>
    </source>
</evidence>
<evidence type="ECO:0000256" key="1">
    <source>
        <dbReference type="ARBA" id="ARBA00006941"/>
    </source>
</evidence>
<dbReference type="eggNOG" id="KOG3092">
    <property type="taxonomic scope" value="Eukaryota"/>
</dbReference>
<comment type="similarity">
    <text evidence="1 2">Belongs to the casein kinase 2 subunit beta family.</text>
</comment>
<dbReference type="Proteomes" id="UP000054560">
    <property type="component" value="Unassembled WGS sequence"/>
</dbReference>
<dbReference type="GO" id="GO:0019887">
    <property type="term" value="F:protein kinase regulator activity"/>
    <property type="evidence" value="ECO:0007669"/>
    <property type="project" value="InterPro"/>
</dbReference>
<keyword evidence="5" id="KW-1185">Reference proteome</keyword>
<dbReference type="OrthoDB" id="3971593at2759"/>
<sequence>MNSFREAQFLFPLRTLFHSKSVNGSGLNHFRSTYTNARINIHTLDINFPNFPYRIQRHYRSVFRKAGDREVEYSAAHQSQRKPAAKKPVEPKSDIDPGAHAHNYRQTANLRRAAANLRASAQPNHNSRQRISPTNITTAFPSTSHRAVLKAAVAARINHTSLDNSSKRRKMDVSLSSDTSSWIETFIHKNSNKFYCAVEESYIEDAFNLFGLRPQVHNYSKALSCMLDEDLDDLTQDQYARVVKSAERLYGLIHARYILTTRGLAQMLEKYQRADFGRCRSQMCNNHPLLPTGLTDTLKQNRVRVLCPLCEQITLSEQSNLDGAHFGTSWIQMLFFAFPECRPLQFPSRYTPMCYGFKVHTSAWQQPLIGRQYMTLSSQIVHRRSPAIPTKGDSSRKSKNTNA</sequence>
<protein>
    <recommendedName>
        <fullName evidence="2">Casein kinase II subunit beta</fullName>
        <shortName evidence="2">CK II beta</shortName>
    </recommendedName>
</protein>
<feature type="compositionally biased region" description="Basic and acidic residues" evidence="3">
    <location>
        <begin position="87"/>
        <end position="99"/>
    </location>
</feature>
<dbReference type="FunFam" id="2.20.25.20:FF:000001">
    <property type="entry name" value="Casein kinase II subunit beta"/>
    <property type="match status" value="1"/>
</dbReference>
<proteinExistence type="inferred from homology"/>
<dbReference type="FunFam" id="1.10.1820.10:FF:000005">
    <property type="entry name" value="Casein kinase II subunit beta"/>
    <property type="match status" value="1"/>
</dbReference>
<dbReference type="RefSeq" id="XP_014158525.1">
    <property type="nucleotide sequence ID" value="XM_014303050.1"/>
</dbReference>
<dbReference type="Pfam" id="PF01214">
    <property type="entry name" value="CK_II_beta"/>
    <property type="match status" value="1"/>
</dbReference>
<dbReference type="Gene3D" id="1.10.1820.10">
    <property type="entry name" value="protein kinase ck2 holoenzyme, chain C, domain 1"/>
    <property type="match status" value="1"/>
</dbReference>
<comment type="subunit">
    <text evidence="2">Tetramer of two alpha and two beta subunits.</text>
</comment>
<organism evidence="4 5">
    <name type="scientific">Sphaeroforma arctica JP610</name>
    <dbReference type="NCBI Taxonomy" id="667725"/>
    <lineage>
        <taxon>Eukaryota</taxon>
        <taxon>Ichthyosporea</taxon>
        <taxon>Ichthyophonida</taxon>
        <taxon>Sphaeroforma</taxon>
    </lineage>
</organism>